<dbReference type="EMBL" id="JPDN02000003">
    <property type="protein sequence ID" value="PON29703.1"/>
    <property type="molecule type" value="Genomic_DNA"/>
</dbReference>
<organism evidence="2 3">
    <name type="scientific">Trichoderma gamsii</name>
    <dbReference type="NCBI Taxonomy" id="398673"/>
    <lineage>
        <taxon>Eukaryota</taxon>
        <taxon>Fungi</taxon>
        <taxon>Dikarya</taxon>
        <taxon>Ascomycota</taxon>
        <taxon>Pezizomycotina</taxon>
        <taxon>Sordariomycetes</taxon>
        <taxon>Hypocreomycetidae</taxon>
        <taxon>Hypocreales</taxon>
        <taxon>Hypocreaceae</taxon>
        <taxon>Trichoderma</taxon>
    </lineage>
</organism>
<accession>A0A2P4ZZL3</accession>
<gene>
    <name evidence="2" type="ORF">TGAM01_v201069</name>
</gene>
<name>A0A2P4ZZL3_9HYPO</name>
<feature type="compositionally biased region" description="Polar residues" evidence="1">
    <location>
        <begin position="1"/>
        <end position="16"/>
    </location>
</feature>
<evidence type="ECO:0000313" key="3">
    <source>
        <dbReference type="Proteomes" id="UP000054821"/>
    </source>
</evidence>
<sequence length="27" mass="3220">MNQTQPPKQRIPSQILLNLPHPHTHHR</sequence>
<evidence type="ECO:0000313" key="2">
    <source>
        <dbReference type="EMBL" id="PON29703.1"/>
    </source>
</evidence>
<keyword evidence="3" id="KW-1185">Reference proteome</keyword>
<evidence type="ECO:0000256" key="1">
    <source>
        <dbReference type="SAM" id="MobiDB-lite"/>
    </source>
</evidence>
<protein>
    <submittedName>
        <fullName evidence="2">Uncharacterized protein</fullName>
    </submittedName>
</protein>
<comment type="caution">
    <text evidence="2">The sequence shown here is derived from an EMBL/GenBank/DDBJ whole genome shotgun (WGS) entry which is preliminary data.</text>
</comment>
<dbReference type="AlphaFoldDB" id="A0A2P4ZZL3"/>
<reference evidence="2 3" key="1">
    <citation type="journal article" date="2016" name="Genome Announc.">
        <title>Draft Whole-Genome Sequence of Trichoderma gamsii T6085, a Promising Biocontrol Agent of Fusarium Head Blight on Wheat.</title>
        <authorList>
            <person name="Baroncelli R."/>
            <person name="Zapparata A."/>
            <person name="Piaggeschi G."/>
            <person name="Sarrocco S."/>
            <person name="Vannacci G."/>
        </authorList>
    </citation>
    <scope>NUCLEOTIDE SEQUENCE [LARGE SCALE GENOMIC DNA]</scope>
    <source>
        <strain evidence="2 3">T6085</strain>
    </source>
</reference>
<proteinExistence type="predicted"/>
<feature type="region of interest" description="Disordered" evidence="1">
    <location>
        <begin position="1"/>
        <end position="27"/>
    </location>
</feature>
<dbReference type="Proteomes" id="UP000054821">
    <property type="component" value="Unassembled WGS sequence"/>
</dbReference>